<evidence type="ECO:0000256" key="2">
    <source>
        <dbReference type="ARBA" id="ARBA00022448"/>
    </source>
</evidence>
<dbReference type="InterPro" id="IPR034294">
    <property type="entry name" value="Aquaporin_transptr"/>
</dbReference>
<dbReference type="Proteomes" id="UP000639772">
    <property type="component" value="Unassembled WGS sequence"/>
</dbReference>
<dbReference type="PROSITE" id="PS00221">
    <property type="entry name" value="MIP"/>
    <property type="match status" value="2"/>
</dbReference>
<evidence type="ECO:0000256" key="1">
    <source>
        <dbReference type="ARBA" id="ARBA00004141"/>
    </source>
</evidence>
<evidence type="ECO:0000256" key="3">
    <source>
        <dbReference type="ARBA" id="ARBA00022692"/>
    </source>
</evidence>
<dbReference type="EMBL" id="JADCNM010000008">
    <property type="protein sequence ID" value="KAG0471194.1"/>
    <property type="molecule type" value="Genomic_DNA"/>
</dbReference>
<sequence length="517" mass="55657">MENRGDLNLVGIAFAWSSVVMANIYTFGHISGAHINPALTFAYAIANQFPWKHVPLYVVAELMGSTFACLTLAWLFDWKNTDVMLTQPVGSNPESDLKVVAIETITTFMYTLANCGARADPRAIKELGGVAVGASIFFIIIFSGKITGASMNPARSLGPAIINLSNNYKYNAISVDESSESTDGNAKRGRGHNCSKDKKINYARRMVPLYVVAELMGSTFACLTLAWLFDWKNTDVMLTQPVGSNPESDLKVVAIETITTFMYTLANCGARADPRAIKELGGVAVGASVFFIVIFSGKITGASMNPARSLGPAIIIKELGGVAVAAWSSSSLSFQATNRQLLTVFIGTYTFIFIGCGSLFMENRGDLNLVGIAFAWSSVVMANIYTFGHISGAHINPALTFAYAIANQFPWKHVPLYVVAELMGSTFACLTLAWLFDWKNTDVMLTQPVGSNPESDLKVVAIETITTFMYTLANCGARADPRAIKELGGVAVGSSIFFIIIFSGKITGASMNPARSL</sequence>
<evidence type="ECO:0000256" key="6">
    <source>
        <dbReference type="SAM" id="Phobius"/>
    </source>
</evidence>
<feature type="transmembrane region" description="Helical" evidence="6">
    <location>
        <begin position="127"/>
        <end position="146"/>
    </location>
</feature>
<dbReference type="InterPro" id="IPR023271">
    <property type="entry name" value="Aquaporin-like"/>
</dbReference>
<evidence type="ECO:0000313" key="7">
    <source>
        <dbReference type="EMBL" id="KAG0471194.1"/>
    </source>
</evidence>
<comment type="subcellular location">
    <subcellularLocation>
        <location evidence="1">Membrane</location>
        <topology evidence="1">Multi-pass membrane protein</topology>
    </subcellularLocation>
</comment>
<evidence type="ECO:0000313" key="8">
    <source>
        <dbReference type="Proteomes" id="UP000639772"/>
    </source>
</evidence>
<feature type="transmembrane region" description="Helical" evidence="6">
    <location>
        <begin position="56"/>
        <end position="76"/>
    </location>
</feature>
<dbReference type="AlphaFoldDB" id="A0A835QK90"/>
<gene>
    <name evidence="7" type="ORF">HPP92_015740</name>
</gene>
<evidence type="ECO:0000256" key="4">
    <source>
        <dbReference type="ARBA" id="ARBA00022989"/>
    </source>
</evidence>
<keyword evidence="3 6" id="KW-0812">Transmembrane</keyword>
<feature type="transmembrane region" description="Helical" evidence="6">
    <location>
        <begin position="367"/>
        <end position="387"/>
    </location>
</feature>
<dbReference type="SUPFAM" id="SSF81338">
    <property type="entry name" value="Aquaporin-like"/>
    <property type="match status" value="3"/>
</dbReference>
<keyword evidence="4 6" id="KW-1133">Transmembrane helix</keyword>
<feature type="non-terminal residue" evidence="7">
    <location>
        <position position="517"/>
    </location>
</feature>
<accession>A0A835QK90</accession>
<dbReference type="PANTHER" id="PTHR45724:SF21">
    <property type="entry name" value="MAJOR INTRINSIC PROTEIN"/>
    <property type="match status" value="1"/>
</dbReference>
<dbReference type="Pfam" id="PF00230">
    <property type="entry name" value="MIP"/>
    <property type="match status" value="3"/>
</dbReference>
<feature type="transmembrane region" description="Helical" evidence="6">
    <location>
        <begin position="280"/>
        <end position="297"/>
    </location>
</feature>
<name>A0A835QK90_VANPL</name>
<dbReference type="PRINTS" id="PR00783">
    <property type="entry name" value="MINTRINSICP"/>
</dbReference>
<protein>
    <submittedName>
        <fullName evidence="7">Uncharacterized protein</fullName>
    </submittedName>
</protein>
<feature type="transmembrane region" description="Helical" evidence="6">
    <location>
        <begin position="414"/>
        <end position="436"/>
    </location>
</feature>
<dbReference type="PANTHER" id="PTHR45724">
    <property type="entry name" value="AQUAPORIN NIP2-1"/>
    <property type="match status" value="1"/>
</dbReference>
<keyword evidence="5 6" id="KW-0472">Membrane</keyword>
<keyword evidence="2" id="KW-0813">Transport</keyword>
<proteinExistence type="predicted"/>
<reference evidence="7 8" key="1">
    <citation type="journal article" date="2020" name="Nat. Food">
        <title>A phased Vanilla planifolia genome enables genetic improvement of flavour and production.</title>
        <authorList>
            <person name="Hasing T."/>
            <person name="Tang H."/>
            <person name="Brym M."/>
            <person name="Khazi F."/>
            <person name="Huang T."/>
            <person name="Chambers A.H."/>
        </authorList>
    </citation>
    <scope>NUCLEOTIDE SEQUENCE [LARGE SCALE GENOMIC DNA]</scope>
    <source>
        <tissue evidence="7">Leaf</tissue>
    </source>
</reference>
<dbReference type="OrthoDB" id="3222at2759"/>
<dbReference type="InterPro" id="IPR000425">
    <property type="entry name" value="MIP"/>
</dbReference>
<organism evidence="7 8">
    <name type="scientific">Vanilla planifolia</name>
    <name type="common">Vanilla</name>
    <dbReference type="NCBI Taxonomy" id="51239"/>
    <lineage>
        <taxon>Eukaryota</taxon>
        <taxon>Viridiplantae</taxon>
        <taxon>Streptophyta</taxon>
        <taxon>Embryophyta</taxon>
        <taxon>Tracheophyta</taxon>
        <taxon>Spermatophyta</taxon>
        <taxon>Magnoliopsida</taxon>
        <taxon>Liliopsida</taxon>
        <taxon>Asparagales</taxon>
        <taxon>Orchidaceae</taxon>
        <taxon>Vanilloideae</taxon>
        <taxon>Vanilleae</taxon>
        <taxon>Vanilla</taxon>
    </lineage>
</organism>
<dbReference type="InterPro" id="IPR022357">
    <property type="entry name" value="MIP_CS"/>
</dbReference>
<feature type="transmembrane region" description="Helical" evidence="6">
    <location>
        <begin position="341"/>
        <end position="361"/>
    </location>
</feature>
<evidence type="ECO:0000256" key="5">
    <source>
        <dbReference type="ARBA" id="ARBA00023136"/>
    </source>
</evidence>
<dbReference type="GO" id="GO:0016020">
    <property type="term" value="C:membrane"/>
    <property type="evidence" value="ECO:0007669"/>
    <property type="project" value="UniProtKB-SubCell"/>
</dbReference>
<feature type="transmembrane region" description="Helical" evidence="6">
    <location>
        <begin position="487"/>
        <end position="507"/>
    </location>
</feature>
<comment type="caution">
    <text evidence="7">The sequence shown here is derived from an EMBL/GenBank/DDBJ whole genome shotgun (WGS) entry which is preliminary data.</text>
</comment>
<dbReference type="Gene3D" id="1.20.1080.10">
    <property type="entry name" value="Glycerol uptake facilitator protein"/>
    <property type="match status" value="3"/>
</dbReference>
<dbReference type="GO" id="GO:0015267">
    <property type="term" value="F:channel activity"/>
    <property type="evidence" value="ECO:0007669"/>
    <property type="project" value="InterPro"/>
</dbReference>
<feature type="transmembrane region" description="Helical" evidence="6">
    <location>
        <begin position="7"/>
        <end position="27"/>
    </location>
</feature>
<feature type="transmembrane region" description="Helical" evidence="6">
    <location>
        <begin position="207"/>
        <end position="229"/>
    </location>
</feature>